<dbReference type="InterPro" id="IPR050625">
    <property type="entry name" value="ParA/MinD_ATPase"/>
</dbReference>
<dbReference type="EMBL" id="CADCTD010000013">
    <property type="protein sequence ID" value="CAA9222227.1"/>
    <property type="molecule type" value="Genomic_DNA"/>
</dbReference>
<keyword evidence="4" id="KW-0969">Cilium</keyword>
<dbReference type="InterPro" id="IPR027417">
    <property type="entry name" value="P-loop_NTPase"/>
</dbReference>
<dbReference type="SUPFAM" id="SSF52540">
    <property type="entry name" value="P-loop containing nucleoside triphosphate hydrolases"/>
    <property type="match status" value="1"/>
</dbReference>
<dbReference type="PANTHER" id="PTHR43384">
    <property type="entry name" value="SEPTUM SITE-DETERMINING PROTEIN MIND HOMOLOG, CHLOROPLASTIC-RELATED"/>
    <property type="match status" value="1"/>
</dbReference>
<dbReference type="Gene3D" id="3.40.50.300">
    <property type="entry name" value="P-loop containing nucleotide triphosphate hydrolases"/>
    <property type="match status" value="1"/>
</dbReference>
<proteinExistence type="predicted"/>
<dbReference type="GO" id="GO:0051782">
    <property type="term" value="P:negative regulation of cell division"/>
    <property type="evidence" value="ECO:0007669"/>
    <property type="project" value="TreeGrafter"/>
</dbReference>
<reference evidence="4" key="1">
    <citation type="submission" date="2020-02" db="EMBL/GenBank/DDBJ databases">
        <authorList>
            <person name="Meier V. D."/>
        </authorList>
    </citation>
    <scope>NUCLEOTIDE SEQUENCE</scope>
    <source>
        <strain evidence="4">AVDCRST_MAG27</strain>
    </source>
</reference>
<keyword evidence="1" id="KW-0547">Nucleotide-binding</keyword>
<evidence type="ECO:0000256" key="1">
    <source>
        <dbReference type="ARBA" id="ARBA00022741"/>
    </source>
</evidence>
<dbReference type="InterPro" id="IPR002586">
    <property type="entry name" value="CobQ/CobB/MinD/ParA_Nub-bd_dom"/>
</dbReference>
<dbReference type="GO" id="GO:0005829">
    <property type="term" value="C:cytosol"/>
    <property type="evidence" value="ECO:0007669"/>
    <property type="project" value="TreeGrafter"/>
</dbReference>
<dbReference type="GO" id="GO:0005524">
    <property type="term" value="F:ATP binding"/>
    <property type="evidence" value="ECO:0007669"/>
    <property type="project" value="UniProtKB-KW"/>
</dbReference>
<keyword evidence="2" id="KW-0067">ATP-binding</keyword>
<gene>
    <name evidence="4" type="ORF">AVDCRST_MAG27-404</name>
</gene>
<evidence type="ECO:0000256" key="2">
    <source>
        <dbReference type="ARBA" id="ARBA00022840"/>
    </source>
</evidence>
<sequence>MSGNETGRIIAIASGKGGVGKTWLSISLAQALAEAGQRVLLVDADFGLANIDVQLGLPPGPDLGEVLAGRSGLGQAVRRHAAGFDLLPGRSGCGSLAGLGGAAAGQVGALLRGAAARWEVVLLDCGAGIDPAVRGLAALADTLLVVATEEPTSLTDAYAVLKLHRRDRPGGDQRVVVNLAADRAAGEHVWRSLDTACGRFLGAGVALAGIVRRDARVPEAIRRQMPLLTRHPMAASAEDVRSLAAGLNAISSGARN</sequence>
<evidence type="ECO:0000313" key="4">
    <source>
        <dbReference type="EMBL" id="CAA9222227.1"/>
    </source>
</evidence>
<dbReference type="PIRSF" id="PIRSF003092">
    <property type="entry name" value="MinD"/>
    <property type="match status" value="1"/>
</dbReference>
<name>A0A6J4HH62_9PROT</name>
<keyword evidence="4" id="KW-0966">Cell projection</keyword>
<dbReference type="InterPro" id="IPR025501">
    <property type="entry name" value="MinD_FleN"/>
</dbReference>
<feature type="domain" description="CobQ/CobB/MinD/ParA nucleotide binding" evidence="3">
    <location>
        <begin position="10"/>
        <end position="227"/>
    </location>
</feature>
<accession>A0A6J4HH62</accession>
<organism evidence="4">
    <name type="scientific">uncultured Craurococcus sp</name>
    <dbReference type="NCBI Taxonomy" id="1135998"/>
    <lineage>
        <taxon>Bacteria</taxon>
        <taxon>Pseudomonadati</taxon>
        <taxon>Pseudomonadota</taxon>
        <taxon>Alphaproteobacteria</taxon>
        <taxon>Acetobacterales</taxon>
        <taxon>Acetobacteraceae</taxon>
        <taxon>Craurococcus</taxon>
        <taxon>environmental samples</taxon>
    </lineage>
</organism>
<dbReference type="Pfam" id="PF01656">
    <property type="entry name" value="CbiA"/>
    <property type="match status" value="1"/>
</dbReference>
<dbReference type="GO" id="GO:0016887">
    <property type="term" value="F:ATP hydrolysis activity"/>
    <property type="evidence" value="ECO:0007669"/>
    <property type="project" value="TreeGrafter"/>
</dbReference>
<evidence type="ECO:0000259" key="3">
    <source>
        <dbReference type="Pfam" id="PF01656"/>
    </source>
</evidence>
<protein>
    <submittedName>
        <fullName evidence="4">Flagellar synthesis regulator FleN</fullName>
    </submittedName>
</protein>
<dbReference type="PANTHER" id="PTHR43384:SF4">
    <property type="entry name" value="CELLULOSE BIOSYNTHESIS PROTEIN BCSQ-RELATED"/>
    <property type="match status" value="1"/>
</dbReference>
<dbReference type="GO" id="GO:0009898">
    <property type="term" value="C:cytoplasmic side of plasma membrane"/>
    <property type="evidence" value="ECO:0007669"/>
    <property type="project" value="TreeGrafter"/>
</dbReference>
<keyword evidence="4" id="KW-0282">Flagellum</keyword>
<dbReference type="AlphaFoldDB" id="A0A6J4HH62"/>